<evidence type="ECO:0000256" key="3">
    <source>
        <dbReference type="ARBA" id="ARBA00035112"/>
    </source>
</evidence>
<evidence type="ECO:0000256" key="2">
    <source>
        <dbReference type="ARBA" id="ARBA00023002"/>
    </source>
</evidence>
<keyword evidence="5" id="KW-1185">Reference proteome</keyword>
<dbReference type="AlphaFoldDB" id="A0AAD7IL40"/>
<comment type="caution">
    <text evidence="4">The sequence shown here is derived from an EMBL/GenBank/DDBJ whole genome shotgun (WGS) entry which is preliminary data.</text>
</comment>
<evidence type="ECO:0000313" key="4">
    <source>
        <dbReference type="EMBL" id="KAJ7744018.1"/>
    </source>
</evidence>
<gene>
    <name evidence="4" type="ORF">DFH07DRAFT_749651</name>
</gene>
<dbReference type="Pfam" id="PF11807">
    <property type="entry name" value="UstYa"/>
    <property type="match status" value="1"/>
</dbReference>
<dbReference type="EMBL" id="JARJLG010000109">
    <property type="protein sequence ID" value="KAJ7744018.1"/>
    <property type="molecule type" value="Genomic_DNA"/>
</dbReference>
<reference evidence="4" key="1">
    <citation type="submission" date="2023-03" db="EMBL/GenBank/DDBJ databases">
        <title>Massive genome expansion in bonnet fungi (Mycena s.s.) driven by repeated elements and novel gene families across ecological guilds.</title>
        <authorList>
            <consortium name="Lawrence Berkeley National Laboratory"/>
            <person name="Harder C.B."/>
            <person name="Miyauchi S."/>
            <person name="Viragh M."/>
            <person name="Kuo A."/>
            <person name="Thoen E."/>
            <person name="Andreopoulos B."/>
            <person name="Lu D."/>
            <person name="Skrede I."/>
            <person name="Drula E."/>
            <person name="Henrissat B."/>
            <person name="Morin E."/>
            <person name="Kohler A."/>
            <person name="Barry K."/>
            <person name="LaButti K."/>
            <person name="Morin E."/>
            <person name="Salamov A."/>
            <person name="Lipzen A."/>
            <person name="Mereny Z."/>
            <person name="Hegedus B."/>
            <person name="Baldrian P."/>
            <person name="Stursova M."/>
            <person name="Weitz H."/>
            <person name="Taylor A."/>
            <person name="Grigoriev I.V."/>
            <person name="Nagy L.G."/>
            <person name="Martin F."/>
            <person name="Kauserud H."/>
        </authorList>
    </citation>
    <scope>NUCLEOTIDE SEQUENCE</scope>
    <source>
        <strain evidence="4">CBHHK188m</strain>
    </source>
</reference>
<dbReference type="GO" id="GO:0016491">
    <property type="term" value="F:oxidoreductase activity"/>
    <property type="evidence" value="ECO:0007669"/>
    <property type="project" value="UniProtKB-KW"/>
</dbReference>
<dbReference type="PANTHER" id="PTHR33365">
    <property type="entry name" value="YALI0B05434P"/>
    <property type="match status" value="1"/>
</dbReference>
<dbReference type="PANTHER" id="PTHR33365:SF11">
    <property type="entry name" value="TAT PATHWAY SIGNAL SEQUENCE"/>
    <property type="match status" value="1"/>
</dbReference>
<name>A0AAD7IL40_9AGAR</name>
<comment type="pathway">
    <text evidence="1">Mycotoxin biosynthesis.</text>
</comment>
<dbReference type="InterPro" id="IPR021765">
    <property type="entry name" value="UstYa-like"/>
</dbReference>
<evidence type="ECO:0000256" key="1">
    <source>
        <dbReference type="ARBA" id="ARBA00004685"/>
    </source>
</evidence>
<keyword evidence="2" id="KW-0560">Oxidoreductase</keyword>
<protein>
    <submittedName>
        <fullName evidence="4">Uncharacterized protein</fullName>
    </submittedName>
</protein>
<comment type="similarity">
    <text evidence="3">Belongs to the ustYa family.</text>
</comment>
<evidence type="ECO:0000313" key="5">
    <source>
        <dbReference type="Proteomes" id="UP001215280"/>
    </source>
</evidence>
<sequence>MDVHNTENYQLNGSTAAAQWAALIPESGGLVRMGSENELFMVSMYHQLSCLDIIRRDYVEGSVGKAGTSSVTHHCLNYIRQMILCRGDRRLERVVDPFGEHAVEIRGTQTCNDCTQVYNGVRDNGKSL</sequence>
<accession>A0AAD7IL40</accession>
<organism evidence="4 5">
    <name type="scientific">Mycena maculata</name>
    <dbReference type="NCBI Taxonomy" id="230809"/>
    <lineage>
        <taxon>Eukaryota</taxon>
        <taxon>Fungi</taxon>
        <taxon>Dikarya</taxon>
        <taxon>Basidiomycota</taxon>
        <taxon>Agaricomycotina</taxon>
        <taxon>Agaricomycetes</taxon>
        <taxon>Agaricomycetidae</taxon>
        <taxon>Agaricales</taxon>
        <taxon>Marasmiineae</taxon>
        <taxon>Mycenaceae</taxon>
        <taxon>Mycena</taxon>
    </lineage>
</organism>
<dbReference type="Proteomes" id="UP001215280">
    <property type="component" value="Unassembled WGS sequence"/>
</dbReference>
<proteinExistence type="inferred from homology"/>
<dbReference type="GO" id="GO:0043386">
    <property type="term" value="P:mycotoxin biosynthetic process"/>
    <property type="evidence" value="ECO:0007669"/>
    <property type="project" value="InterPro"/>
</dbReference>